<gene>
    <name evidence="1" type="ORF">AZ78_1867</name>
</gene>
<dbReference type="InterPro" id="IPR043737">
    <property type="entry name" value="DUF5682"/>
</dbReference>
<accession>A0A108U851</accession>
<dbReference type="AlphaFoldDB" id="A0A108U851"/>
<dbReference type="RefSeq" id="WP_036114500.1">
    <property type="nucleotide sequence ID" value="NZ_JAJA02000001.1"/>
</dbReference>
<protein>
    <submittedName>
        <fullName evidence="1">Uncharacterized protein</fullName>
    </submittedName>
</protein>
<name>A0A108U851_9GAMM</name>
<keyword evidence="2" id="KW-1185">Reference proteome</keyword>
<dbReference type="PANTHER" id="PTHR30634">
    <property type="entry name" value="OUTER MEMBRANE LOLAB LIPOPROTEIN INSERTION APPARATUS"/>
    <property type="match status" value="1"/>
</dbReference>
<dbReference type="Proteomes" id="UP000023435">
    <property type="component" value="Unassembled WGS sequence"/>
</dbReference>
<dbReference type="OrthoDB" id="9768066at2"/>
<comment type="caution">
    <text evidence="1">The sequence shown here is derived from an EMBL/GenBank/DDBJ whole genome shotgun (WGS) entry which is preliminary data.</text>
</comment>
<organism evidence="1 2">
    <name type="scientific">Lysobacter capsici AZ78</name>
    <dbReference type="NCBI Taxonomy" id="1444315"/>
    <lineage>
        <taxon>Bacteria</taxon>
        <taxon>Pseudomonadati</taxon>
        <taxon>Pseudomonadota</taxon>
        <taxon>Gammaproteobacteria</taxon>
        <taxon>Lysobacterales</taxon>
        <taxon>Lysobacteraceae</taxon>
        <taxon>Lysobacter</taxon>
    </lineage>
</organism>
<dbReference type="InterPro" id="IPR050458">
    <property type="entry name" value="LolB"/>
</dbReference>
<sequence>MASARAPVVIGVRHHSPACARLVAARIRALRPRHVLIEGPADFNSRIDELHLPHRLPLAIYSYLSHGPLHRGSWSPFAEHSPEWQALSVAREIGAQARFIDLPAWHEAFAELPNRYADEADAQAHDRAEAYEDELSRRLSIDGRDALWDHLFEDAPHDLDGPDEALAQRLHLYFEHLRHEDPGSPGNAAREEMMARWIAWAMAREDGPVLVVCGGYHAPALARLWREVDVETFGRDSEGLRCPDTPVPEVDFAGDTQDQCASEHAPALRYGSFLVPYGFKRLDAFTGYASGMSSPAFYQWVWESGMAQAGLRMLQRVLARLRGKHLPASTADFVAVHTHAQALARLRGHAHPLRSDWLDAIAGALVKDALDAPLPWSYRGPIRAGTDPVLMQVMDVIAGDAVGMLAPGTPQPPLLASVQAELSAHGLAFDGERRLDLLDRADRARSRVLHRLLLLQIPGIERRQGPRLSMSGERRELWQLRAPLEQQAALIEAGAYGATLLDAARARLEERLRAAQGRVEPLAQALDAAAFAGLAEVSDGLLRDLRAAIAAEPRLEAIGSALALIHALWRHGDLLDISGAPVLAATIEAGFDRALWLLEPAASIAAADAGQHLRTIAVLRDIVRDALADADADTDAPRPGPRLAIEPARALAVLRRKALDPQADPLGRGAALGALFDLHAGRGGQETDDIAQALHLLGALAPARLGDALTGLVSLARERLTQEREFVSGLDGLVAALDDADFVLALPAMRGAFAWLPPRERGDLAHSVLRLHGADHLSQRALTATLAADPAQVAAAARIEAQVLQRLRDWGLDAVADEEPAQ</sequence>
<dbReference type="EMBL" id="JAJA02000001">
    <property type="protein sequence ID" value="KWS04318.1"/>
    <property type="molecule type" value="Genomic_DNA"/>
</dbReference>
<dbReference type="PANTHER" id="PTHR30634:SF7">
    <property type="entry name" value="VWA DOMAIN-CONTAINING PROTEIN"/>
    <property type="match status" value="1"/>
</dbReference>
<evidence type="ECO:0000313" key="1">
    <source>
        <dbReference type="EMBL" id="KWS04318.1"/>
    </source>
</evidence>
<dbReference type="Pfam" id="PF18934">
    <property type="entry name" value="DUF5682"/>
    <property type="match status" value="1"/>
</dbReference>
<reference evidence="1 2" key="1">
    <citation type="journal article" date="2014" name="Genome Announc.">
        <title>Draft Genome Sequence of Lysobacter capsici AZ78, a Bacterium Antagonistic to Plant-Pathogenic Oomycetes.</title>
        <authorList>
            <person name="Puopolo G."/>
            <person name="Sonego P."/>
            <person name="Engelen K."/>
            <person name="Pertot I."/>
        </authorList>
    </citation>
    <scope>NUCLEOTIDE SEQUENCE [LARGE SCALE GENOMIC DNA]</scope>
    <source>
        <strain evidence="1 2">AZ78</strain>
    </source>
</reference>
<proteinExistence type="predicted"/>
<evidence type="ECO:0000313" key="2">
    <source>
        <dbReference type="Proteomes" id="UP000023435"/>
    </source>
</evidence>